<sequence length="418" mass="45066">MSGPRVVVIGGGAAGLMAAGRAAEKGARVILVEKNQTLGAKLLLSGKGRCNLTSAEEDMETFLSAFGPKGKFLYSAFSRFGPAETLDFFSSRGLKTKVERGKRVFPEKGGSEKVINCLIDYIRQGGVTVYRNREALNLEIRDGRALRFILRGQEVEGDAFVICTGGRSFPKTGSTGDGYRFAKRAGHEVVQPVPALCPVRLKEKWPLSARGLNLKNVSLTLLKDGTVISRRFGELLLTHFGISGPIAMDMSREIGDACAAGNAALFLDLKPALTMDVLTARIGRDLEKYAGKMFQDCLKDLLPGGLIPAVVQKAPIPPDKRAEYISAEEKKNLAHLLKEYPLTPDGLLGFDWSIVTSGGVDLREIDPKTMGSRIVENLFFAGEILDLDGPTGGFNLQMCWSTGYVAGESAASAACREN</sequence>
<dbReference type="EMBL" id="SORI01000010">
    <property type="protein sequence ID" value="TDY59913.1"/>
    <property type="molecule type" value="Genomic_DNA"/>
</dbReference>
<evidence type="ECO:0000256" key="3">
    <source>
        <dbReference type="ARBA" id="ARBA00022827"/>
    </source>
</evidence>
<dbReference type="SUPFAM" id="SSF160996">
    <property type="entry name" value="HI0933 insert domain-like"/>
    <property type="match status" value="1"/>
</dbReference>
<dbReference type="SUPFAM" id="SSF51905">
    <property type="entry name" value="FAD/NAD(P)-binding domain"/>
    <property type="match status" value="1"/>
</dbReference>
<protein>
    <recommendedName>
        <fullName evidence="8">Aminoacetone oxidase family FAD-binding enzyme</fullName>
    </recommendedName>
</protein>
<dbReference type="Proteomes" id="UP000295066">
    <property type="component" value="Unassembled WGS sequence"/>
</dbReference>
<name>A0A4R8M3V0_9BACT</name>
<dbReference type="InterPro" id="IPR055178">
    <property type="entry name" value="RsdA/BaiN/AoA(So)-like_dom"/>
</dbReference>
<evidence type="ECO:0000256" key="2">
    <source>
        <dbReference type="ARBA" id="ARBA00022630"/>
    </source>
</evidence>
<dbReference type="Gene3D" id="2.40.30.10">
    <property type="entry name" value="Translation factors"/>
    <property type="match status" value="1"/>
</dbReference>
<dbReference type="Gene3D" id="1.10.8.260">
    <property type="entry name" value="HI0933 insert domain-like"/>
    <property type="match status" value="1"/>
</dbReference>
<keyword evidence="2" id="KW-0285">Flavoprotein</keyword>
<dbReference type="NCBIfam" id="TIGR00275">
    <property type="entry name" value="aminoacetone oxidase family FAD-binding enzyme"/>
    <property type="match status" value="1"/>
</dbReference>
<proteinExistence type="predicted"/>
<evidence type="ECO:0000259" key="5">
    <source>
        <dbReference type="Pfam" id="PF22780"/>
    </source>
</evidence>
<dbReference type="Pfam" id="PF22780">
    <property type="entry name" value="HI0933_like_1st"/>
    <property type="match status" value="1"/>
</dbReference>
<organism evidence="6 7">
    <name type="scientific">Aminivibrio pyruvatiphilus</name>
    <dbReference type="NCBI Taxonomy" id="1005740"/>
    <lineage>
        <taxon>Bacteria</taxon>
        <taxon>Thermotogati</taxon>
        <taxon>Synergistota</taxon>
        <taxon>Synergistia</taxon>
        <taxon>Synergistales</taxon>
        <taxon>Aminobacteriaceae</taxon>
        <taxon>Aminivibrio</taxon>
    </lineage>
</organism>
<dbReference type="OrthoDB" id="9773233at2"/>
<gene>
    <name evidence="6" type="ORF">C8D99_11040</name>
</gene>
<evidence type="ECO:0008006" key="8">
    <source>
        <dbReference type="Google" id="ProtNLM"/>
    </source>
</evidence>
<dbReference type="PANTHER" id="PTHR42887:SF2">
    <property type="entry name" value="OS12G0638800 PROTEIN"/>
    <property type="match status" value="1"/>
</dbReference>
<reference evidence="6 7" key="1">
    <citation type="submission" date="2019-03" db="EMBL/GenBank/DDBJ databases">
        <title>Genomic Encyclopedia of Type Strains, Phase IV (KMG-IV): sequencing the most valuable type-strain genomes for metagenomic binning, comparative biology and taxonomic classification.</title>
        <authorList>
            <person name="Goeker M."/>
        </authorList>
    </citation>
    <scope>NUCLEOTIDE SEQUENCE [LARGE SCALE GENOMIC DNA]</scope>
    <source>
        <strain evidence="6 7">DSM 25964</strain>
    </source>
</reference>
<evidence type="ECO:0000313" key="6">
    <source>
        <dbReference type="EMBL" id="TDY59913.1"/>
    </source>
</evidence>
<dbReference type="RefSeq" id="WP_133957757.1">
    <property type="nucleotide sequence ID" value="NZ_SORI01000010.1"/>
</dbReference>
<evidence type="ECO:0000259" key="4">
    <source>
        <dbReference type="Pfam" id="PF03486"/>
    </source>
</evidence>
<accession>A0A4R8M3V0</accession>
<dbReference type="InterPro" id="IPR057661">
    <property type="entry name" value="RsdA/BaiN/AoA(So)_Rossmann"/>
</dbReference>
<comment type="cofactor">
    <cofactor evidence="1">
        <name>FAD</name>
        <dbReference type="ChEBI" id="CHEBI:57692"/>
    </cofactor>
</comment>
<feature type="domain" description="RsdA/BaiN/AoA(So)-like Rossmann fold-like" evidence="4">
    <location>
        <begin position="5"/>
        <end position="408"/>
    </location>
</feature>
<dbReference type="Gene3D" id="3.50.50.60">
    <property type="entry name" value="FAD/NAD(P)-binding domain"/>
    <property type="match status" value="1"/>
</dbReference>
<dbReference type="PRINTS" id="PR00411">
    <property type="entry name" value="PNDRDTASEI"/>
</dbReference>
<dbReference type="PANTHER" id="PTHR42887">
    <property type="entry name" value="OS12G0638800 PROTEIN"/>
    <property type="match status" value="1"/>
</dbReference>
<keyword evidence="3" id="KW-0274">FAD</keyword>
<dbReference type="InterPro" id="IPR036188">
    <property type="entry name" value="FAD/NAD-bd_sf"/>
</dbReference>
<dbReference type="InterPro" id="IPR023166">
    <property type="entry name" value="BaiN-like_dom_sf"/>
</dbReference>
<dbReference type="InterPro" id="IPR004792">
    <property type="entry name" value="BaiN-like"/>
</dbReference>
<dbReference type="AlphaFoldDB" id="A0A4R8M3V0"/>
<keyword evidence="7" id="KW-1185">Reference proteome</keyword>
<dbReference type="Pfam" id="PF03486">
    <property type="entry name" value="HI0933_like"/>
    <property type="match status" value="1"/>
</dbReference>
<comment type="caution">
    <text evidence="6">The sequence shown here is derived from an EMBL/GenBank/DDBJ whole genome shotgun (WGS) entry which is preliminary data.</text>
</comment>
<evidence type="ECO:0000256" key="1">
    <source>
        <dbReference type="ARBA" id="ARBA00001974"/>
    </source>
</evidence>
<evidence type="ECO:0000313" key="7">
    <source>
        <dbReference type="Proteomes" id="UP000295066"/>
    </source>
</evidence>
<feature type="domain" description="RsdA/BaiN/AoA(So)-like insert" evidence="5">
    <location>
        <begin position="193"/>
        <end position="355"/>
    </location>
</feature>